<proteinExistence type="predicted"/>
<gene>
    <name evidence="3" type="ordered locus">TMO_1338</name>
</gene>
<evidence type="ECO:0000256" key="1">
    <source>
        <dbReference type="SAM" id="Coils"/>
    </source>
</evidence>
<keyword evidence="1" id="KW-0175">Coiled coil</keyword>
<dbReference type="EMBL" id="CP003236">
    <property type="protein sequence ID" value="AFK53177.1"/>
    <property type="molecule type" value="Genomic_DNA"/>
</dbReference>
<organism evidence="3 4">
    <name type="scientific">Tistrella mobilis (strain KA081020-065)</name>
    <dbReference type="NCBI Taxonomy" id="1110502"/>
    <lineage>
        <taxon>Bacteria</taxon>
        <taxon>Pseudomonadati</taxon>
        <taxon>Pseudomonadota</taxon>
        <taxon>Alphaproteobacteria</taxon>
        <taxon>Geminicoccales</taxon>
        <taxon>Geminicoccaceae</taxon>
        <taxon>Tistrella</taxon>
    </lineage>
</organism>
<name>I3TK89_TISMK</name>
<dbReference type="STRING" id="1110502.TMO_1338"/>
<feature type="region of interest" description="Disordered" evidence="2">
    <location>
        <begin position="179"/>
        <end position="208"/>
    </location>
</feature>
<feature type="region of interest" description="Disordered" evidence="2">
    <location>
        <begin position="227"/>
        <end position="250"/>
    </location>
</feature>
<feature type="coiled-coil region" evidence="1">
    <location>
        <begin position="28"/>
        <end position="55"/>
    </location>
</feature>
<evidence type="ECO:0000313" key="3">
    <source>
        <dbReference type="EMBL" id="AFK53177.1"/>
    </source>
</evidence>
<dbReference type="RefSeq" id="WP_014744856.1">
    <property type="nucleotide sequence ID" value="NC_017956.1"/>
</dbReference>
<protein>
    <recommendedName>
        <fullName evidence="5">EAL domain-containing protein</fullName>
    </recommendedName>
</protein>
<dbReference type="AlphaFoldDB" id="I3TK89"/>
<sequence>MDLLHWVRDLLTSDTAAPARSSAAVAEADDDRQNLKRLEQVRRQVEAEVSRLLKARPAAMAGRVVRLSLEPIADRLGDRWPAAAARVRTAASAILGRRLGQTAVILPHGPLALIAVAPDRTPDMVLAAAAGAAAEITRFAFGGDDAGPWPAISVADGLKGEEPKFTGVQIDDLVASLSAPDRARSPADPPSSRIPVPPSSPPLAPIHAPLPDLRAIAAETARAALGPLWQPMRELDQPTPPPTEMPAEDGPKLDESVQAQLDCDYRPVVSLVHGRVAAGMLRPKLKRSNAVLRGYAVLGPQADAVDIAQLDLYCLQRATADLTEAQRQGRGTFVTLSVHFETLAPTARRMVYAGRLAAAADQSGARIAPEIVGCPPDVAPSMLEAMVAPIRPHCRMVLMRIKLDHRRFEAATAAGIRRTGIHLGRHADAAARQAASLVTGSLTPEVRMSPQALKALGLSVQRAGLRLYTLGVDDDERLDMAAAAGADLVAGEAIGAVTATPPLVGVLKAPG</sequence>
<keyword evidence="4" id="KW-1185">Reference proteome</keyword>
<evidence type="ECO:0000256" key="2">
    <source>
        <dbReference type="SAM" id="MobiDB-lite"/>
    </source>
</evidence>
<accession>I3TK89</accession>
<reference evidence="3 4" key="1">
    <citation type="journal article" date="2012" name="J. Am. Chem. Soc.">
        <title>Bacterial biosynthesis and maturation of the didemnin anti-cancer agents.</title>
        <authorList>
            <person name="Xu Y."/>
            <person name="Kersten R.D."/>
            <person name="Nam S.J."/>
            <person name="Lu L."/>
            <person name="Al-Suwailem A.M."/>
            <person name="Zheng H."/>
            <person name="Fenical W."/>
            <person name="Dorrestein P.C."/>
            <person name="Moore B.S."/>
            <person name="Qian P.Y."/>
        </authorList>
    </citation>
    <scope>NUCLEOTIDE SEQUENCE [LARGE SCALE GENOMIC DNA]</scope>
    <source>
        <strain evidence="3 4">KA081020-065</strain>
    </source>
</reference>
<evidence type="ECO:0008006" key="5">
    <source>
        <dbReference type="Google" id="ProtNLM"/>
    </source>
</evidence>
<dbReference type="KEGG" id="tmo:TMO_1338"/>
<dbReference type="HOGENOM" id="CLU_533097_0_0_5"/>
<dbReference type="Proteomes" id="UP000005258">
    <property type="component" value="Chromosome"/>
</dbReference>
<feature type="compositionally biased region" description="Pro residues" evidence="2">
    <location>
        <begin position="195"/>
        <end position="204"/>
    </location>
</feature>
<evidence type="ECO:0000313" key="4">
    <source>
        <dbReference type="Proteomes" id="UP000005258"/>
    </source>
</evidence>